<sequence length="402" mass="44327">MSTATFSDGIAVPARSLQTEGSQYAAFMPQNLIVAQEQNLGMVRELVPPQEHVGLSIAPFLSVDSDDVVFDMVRGAQDGLAPQRAQDAESVLWSEDEFYSGKGGASVIDWALKNHYTASDIATYREMMTVIEQTEGQGGVFPLTAGKITEGFEAKVARDTRGRKSRLDNRIEWMITQAITTGKISYTDAKMKWTVDFGRPADQHQEDMASGTYASDTHDPLGDVLAIQEIMQDRYAITLDRAYTSSKVLNTFWKSSKFRLLAGYAPGAISGSDLPYVLPGFGPQAAIDIIERETGIKFIANDNVLRTRANGSQTFVNTRWFPIDEITFLPRESDITAYDDTALGFGKTLTSPHPAANWGTGFYTWEKEYGVDPWGHDIGTGVKAFPVFPHMELTYNAKVILA</sequence>
<protein>
    <submittedName>
        <fullName evidence="3">Major capsid protein</fullName>
    </submittedName>
</protein>
<reference evidence="3" key="1">
    <citation type="submission" date="2022-04" db="EMBL/GenBank/DDBJ databases">
        <authorList>
            <person name="Hwangbo M."/>
            <person name="Wang B."/>
            <person name="Gill J.J."/>
            <person name="Chu K.-H."/>
            <person name="Young R."/>
        </authorList>
    </citation>
    <scope>NUCLEOTIDE SEQUENCE</scope>
</reference>
<dbReference type="Proteomes" id="UP001057233">
    <property type="component" value="Segment"/>
</dbReference>
<dbReference type="Pfam" id="PF03864">
    <property type="entry name" value="Phage_cap_E"/>
    <property type="match status" value="1"/>
</dbReference>
<keyword evidence="1" id="KW-0946">Virion</keyword>
<dbReference type="Gene3D" id="3.15.30.10">
    <property type="entry name" value="putative capsid protein of prophage domain like"/>
    <property type="match status" value="1"/>
</dbReference>
<evidence type="ECO:0000313" key="3">
    <source>
        <dbReference type="EMBL" id="URG17382.1"/>
    </source>
</evidence>
<name>A0A9E7L9W4_9CAUD</name>
<keyword evidence="2" id="KW-1035">Host cytoplasm</keyword>
<evidence type="ECO:0000256" key="2">
    <source>
        <dbReference type="ARBA" id="ARBA00023200"/>
    </source>
</evidence>
<dbReference type="EMBL" id="ON191531">
    <property type="protein sequence ID" value="URG17382.1"/>
    <property type="molecule type" value="Genomic_DNA"/>
</dbReference>
<keyword evidence="4" id="KW-1185">Reference proteome</keyword>
<organism evidence="3 4">
    <name type="scientific">Rhodococcus phage Mbo2</name>
    <dbReference type="NCBI Taxonomy" id="2936911"/>
    <lineage>
        <taxon>Viruses</taxon>
        <taxon>Duplodnaviria</taxon>
        <taxon>Heunggongvirae</taxon>
        <taxon>Uroviricota</taxon>
        <taxon>Caudoviricetes</taxon>
        <taxon>Caudoviricetes incertae sedis</taxon>
        <taxon>Mboduovirus</taxon>
        <taxon>Mboduovirus mbo2</taxon>
    </lineage>
</organism>
<accession>A0A9E7L9W4</accession>
<proteinExistence type="predicted"/>
<gene>
    <name evidence="3" type="ORF">Mbo2_012</name>
</gene>
<keyword evidence="1" id="KW-0167">Capsid protein</keyword>
<dbReference type="GO" id="GO:0019028">
    <property type="term" value="C:viral capsid"/>
    <property type="evidence" value="ECO:0007669"/>
    <property type="project" value="UniProtKB-KW"/>
</dbReference>
<evidence type="ECO:0000256" key="1">
    <source>
        <dbReference type="ARBA" id="ARBA00022561"/>
    </source>
</evidence>
<dbReference type="InterPro" id="IPR005564">
    <property type="entry name" value="Major_capsid_GpE"/>
</dbReference>
<evidence type="ECO:0000313" key="4">
    <source>
        <dbReference type="Proteomes" id="UP001057233"/>
    </source>
</evidence>